<dbReference type="Proteomes" id="UP001159641">
    <property type="component" value="Unassembled WGS sequence"/>
</dbReference>
<dbReference type="AlphaFoldDB" id="A0AB34H9V8"/>
<dbReference type="InterPro" id="IPR012347">
    <property type="entry name" value="Ferritin-like"/>
</dbReference>
<evidence type="ECO:0000313" key="13">
    <source>
        <dbReference type="Proteomes" id="UP001159641"/>
    </source>
</evidence>
<feature type="binding site" evidence="8">
    <location>
        <position position="66"/>
    </location>
    <ligand>
        <name>Fe cation</name>
        <dbReference type="ChEBI" id="CHEBI:24875"/>
        <label>1</label>
    </ligand>
</feature>
<dbReference type="GO" id="GO:0006879">
    <property type="term" value="P:intracellular iron ion homeostasis"/>
    <property type="evidence" value="ECO:0007669"/>
    <property type="project" value="UniProtKB-KW"/>
</dbReference>
<evidence type="ECO:0000256" key="7">
    <source>
        <dbReference type="ARBA" id="ARBA00047045"/>
    </source>
</evidence>
<protein>
    <recommendedName>
        <fullName evidence="9">Ferritin</fullName>
    </recommendedName>
</protein>
<dbReference type="InterPro" id="IPR009040">
    <property type="entry name" value="Ferritin-like_diiron"/>
</dbReference>
<dbReference type="InterPro" id="IPR008331">
    <property type="entry name" value="Ferritin_DPS_dom"/>
</dbReference>
<evidence type="ECO:0000256" key="1">
    <source>
        <dbReference type="ARBA" id="ARBA00007513"/>
    </source>
</evidence>
<keyword evidence="4 8" id="KW-0408">Iron</keyword>
<keyword evidence="13" id="KW-1185">Reference proteome</keyword>
<evidence type="ECO:0000256" key="4">
    <source>
        <dbReference type="ARBA" id="ARBA00023004"/>
    </source>
</evidence>
<comment type="function">
    <text evidence="6">Stores iron in a soluble, non-toxic, readily available form. Important for iron homeostasis. Iron is taken up in the ferrous form and deposited as ferric hydroxides after oxidation. Also plays a role in delivery of iron to cells. Mediates iron uptake in capsule cells of the developing kidney. Delivery to lysosomes by the cargo receptor NCOA4 for autophagic degradation and release or iron.</text>
</comment>
<dbReference type="PROSITE" id="PS50905">
    <property type="entry name" value="FERRITIN_LIKE"/>
    <property type="match status" value="1"/>
</dbReference>
<evidence type="ECO:0000256" key="5">
    <source>
        <dbReference type="ARBA" id="ARBA00044942"/>
    </source>
</evidence>
<feature type="binding site" evidence="8">
    <location>
        <position position="100"/>
    </location>
    <ligand>
        <name>Fe cation</name>
        <dbReference type="ChEBI" id="CHEBI:24875"/>
        <label>1</label>
    </ligand>
</feature>
<dbReference type="GO" id="GO:0008199">
    <property type="term" value="F:ferric iron binding"/>
    <property type="evidence" value="ECO:0007669"/>
    <property type="project" value="InterPro"/>
</dbReference>
<dbReference type="EMBL" id="JAIQCJ010001647">
    <property type="protein sequence ID" value="KAJ8788217.1"/>
    <property type="molecule type" value="Genomic_DNA"/>
</dbReference>
<feature type="region of interest" description="Disordered" evidence="10">
    <location>
        <begin position="28"/>
        <end position="53"/>
    </location>
</feature>
<comment type="similarity">
    <text evidence="1 9">Belongs to the ferritin family.</text>
</comment>
<evidence type="ECO:0000256" key="9">
    <source>
        <dbReference type="RuleBase" id="RU361145"/>
    </source>
</evidence>
<proteinExistence type="inferred from homology"/>
<dbReference type="Pfam" id="PF00210">
    <property type="entry name" value="Ferritin"/>
    <property type="match status" value="1"/>
</dbReference>
<gene>
    <name evidence="12" type="ORF">J1605_005516</name>
</gene>
<organism evidence="12 13">
    <name type="scientific">Eschrichtius robustus</name>
    <name type="common">California gray whale</name>
    <name type="synonym">Eschrichtius gibbosus</name>
    <dbReference type="NCBI Taxonomy" id="9764"/>
    <lineage>
        <taxon>Eukaryota</taxon>
        <taxon>Metazoa</taxon>
        <taxon>Chordata</taxon>
        <taxon>Craniata</taxon>
        <taxon>Vertebrata</taxon>
        <taxon>Euteleostomi</taxon>
        <taxon>Mammalia</taxon>
        <taxon>Eutheria</taxon>
        <taxon>Laurasiatheria</taxon>
        <taxon>Artiodactyla</taxon>
        <taxon>Whippomorpha</taxon>
        <taxon>Cetacea</taxon>
        <taxon>Mysticeti</taxon>
        <taxon>Eschrichtiidae</taxon>
        <taxon>Eschrichtius</taxon>
    </lineage>
</organism>
<evidence type="ECO:0000256" key="8">
    <source>
        <dbReference type="PIRSR" id="PIRSR601519-1"/>
    </source>
</evidence>
<feature type="domain" description="Ferritin-like diiron" evidence="11">
    <location>
        <begin position="1"/>
        <end position="118"/>
    </location>
</feature>
<dbReference type="GO" id="GO:0008198">
    <property type="term" value="F:ferrous iron binding"/>
    <property type="evidence" value="ECO:0007669"/>
    <property type="project" value="TreeGrafter"/>
</dbReference>
<sequence>MHPRASYTYLFRRGRSGERGPLFRELAEEKHEGAERLENAKPEEQKPRHDEWGKTQDAVGAAVLVEKNLNQALVDLPALGSAPADPRLCDFRESRFREEQVKLIKKMGDHVTNLRRPAGRISL</sequence>
<reference evidence="12 13" key="1">
    <citation type="submission" date="2022-11" db="EMBL/GenBank/DDBJ databases">
        <title>Whole genome sequence of Eschrichtius robustus ER-17-0199.</title>
        <authorList>
            <person name="Bruniche-Olsen A."/>
            <person name="Black A.N."/>
            <person name="Fields C.J."/>
            <person name="Walden K."/>
            <person name="Dewoody J.A."/>
        </authorList>
    </citation>
    <scope>NUCLEOTIDE SEQUENCE [LARGE SCALE GENOMIC DNA]</scope>
    <source>
        <strain evidence="12">ER-17-0199</strain>
        <tissue evidence="12">Blubber</tissue>
    </source>
</reference>
<keyword evidence="3 8" id="KW-0479">Metal-binding</keyword>
<comment type="caution">
    <text evidence="12">The sequence shown here is derived from an EMBL/GenBank/DDBJ whole genome shotgun (WGS) entry which is preliminary data.</text>
</comment>
<dbReference type="InterPro" id="IPR009078">
    <property type="entry name" value="Ferritin-like_SF"/>
</dbReference>
<evidence type="ECO:0000259" key="11">
    <source>
        <dbReference type="PROSITE" id="PS50905"/>
    </source>
</evidence>
<dbReference type="GO" id="GO:0006826">
    <property type="term" value="P:iron ion transport"/>
    <property type="evidence" value="ECO:0007669"/>
    <property type="project" value="InterPro"/>
</dbReference>
<dbReference type="Gene3D" id="1.20.1260.10">
    <property type="match status" value="1"/>
</dbReference>
<evidence type="ECO:0000256" key="2">
    <source>
        <dbReference type="ARBA" id="ARBA00022434"/>
    </source>
</evidence>
<evidence type="ECO:0000256" key="10">
    <source>
        <dbReference type="SAM" id="MobiDB-lite"/>
    </source>
</evidence>
<dbReference type="SUPFAM" id="SSF47240">
    <property type="entry name" value="Ferritin-like"/>
    <property type="match status" value="1"/>
</dbReference>
<keyword evidence="2 9" id="KW-0409">Iron storage</keyword>
<evidence type="ECO:0000313" key="12">
    <source>
        <dbReference type="EMBL" id="KAJ8788217.1"/>
    </source>
</evidence>
<dbReference type="PANTHER" id="PTHR11431">
    <property type="entry name" value="FERRITIN"/>
    <property type="match status" value="1"/>
</dbReference>
<dbReference type="InterPro" id="IPR001519">
    <property type="entry name" value="Ferritin"/>
</dbReference>
<accession>A0AB34H9V8</accession>
<evidence type="ECO:0000256" key="6">
    <source>
        <dbReference type="ARBA" id="ARBA00045578"/>
    </source>
</evidence>
<comment type="subunit">
    <text evidence="7">Oligomer of 24 subunits. There are two types of subunits: L (light) chain and H (heavy) chain. The major chain can be light or heavy, depending on the species and tissue type. The functional molecule forms a roughly spherical shell with a diameter of 12 nm and contains a central cavity into which the insoluble mineral iron core is deposited. Interacts with NCOA4.</text>
</comment>
<dbReference type="GO" id="GO:0044754">
    <property type="term" value="C:autolysosome"/>
    <property type="evidence" value="ECO:0007669"/>
    <property type="project" value="UniProtKB-SubCell"/>
</dbReference>
<evidence type="ECO:0000256" key="3">
    <source>
        <dbReference type="ARBA" id="ARBA00022723"/>
    </source>
</evidence>
<name>A0AB34H9V8_ESCRO</name>
<comment type="subcellular location">
    <subcellularLocation>
        <location evidence="5">Autolysosome</location>
    </subcellularLocation>
</comment>
<dbReference type="PANTHER" id="PTHR11431:SF47">
    <property type="entry name" value="FERRITIN LIGHT CHAIN"/>
    <property type="match status" value="1"/>
</dbReference>